<dbReference type="GO" id="GO:0000049">
    <property type="term" value="F:tRNA binding"/>
    <property type="evidence" value="ECO:0007669"/>
    <property type="project" value="UniProtKB-UniRule"/>
</dbReference>
<dbReference type="PANTHER" id="PTHR45765:SF1">
    <property type="entry name" value="METHIONINE--TRNA LIGASE, CYTOPLASMIC"/>
    <property type="match status" value="1"/>
</dbReference>
<dbReference type="PROSITE" id="PS50886">
    <property type="entry name" value="TRBD"/>
    <property type="match status" value="1"/>
</dbReference>
<sequence>MPRYLITSALPYANGPLHIGHIAGAYLPADIYTRYLKLKGVEAIHICGTDEHGVAITIKADKEGKTPKEIVDYYHQNIKESFDGLKIFFDNFSRTSKPLHHKLSQEFFIRIYEKGYIYKREIEQLYCLNCQRFLPDRYVEGTCPYCGNEKARGDQCEQCGRWLEPKDLINPKCTICGGVPVVKTSYHYYFKLKEFEKPLKDWLSTKTYWKENVLNQALSWVRDGLQDRAITRDLSWGVPVPLEEAKGKVLYVWFDAPIGYISSTIEWAEKNGKPEEWKKYWLDTETKIIHFIGKDNIIFHTLIWPAMLMAHGDYNLPDNVPANEFLNLMGAKLSTSRNWAIWIPDLLKEYPADYIRYGLAHVIPETKDSDFSIEEFHTRINSELVNNFGNFVNRTLSFIKNYMGRVPKDIEGFKDMDLEIIKDIEELPGKVGSYLQNFEFRKALKEIMAFSQKGNQYFDYKRPWSTRKTDYKETERTLYLCASMVKALSIVIEPYLPDSAVKIRKMLGISDLSLSWEDAGNWKFSKEVAPENVEILYKKIENKPISVGPEASTNQERKEEKPMEYIKFEEFKKLELKIGEIISVEDIPGADKLYKLQVHLGDKIVELVAGLKTTYTKEELIHKKVPVLVNLEPKKVRGITSNGMILACDLDGKPVLLTPEKDVPPGSPIK</sequence>
<feature type="short sequence motif" description="'KMSKS' region" evidence="16">
    <location>
        <begin position="332"/>
        <end position="336"/>
    </location>
</feature>
<dbReference type="InterPro" id="IPR033911">
    <property type="entry name" value="MetRS_core"/>
</dbReference>
<dbReference type="GO" id="GO:0006431">
    <property type="term" value="P:methionyl-tRNA aminoacylation"/>
    <property type="evidence" value="ECO:0007669"/>
    <property type="project" value="UniProtKB-UniRule"/>
</dbReference>
<protein>
    <recommendedName>
        <fullName evidence="16">Methionine--tRNA ligase</fullName>
        <ecNumber evidence="16">6.1.1.10</ecNumber>
    </recommendedName>
    <alternativeName>
        <fullName evidence="16">Methionyl-tRNA synthetase</fullName>
        <shortName evidence="16">MetRS</shortName>
    </alternativeName>
</protein>
<dbReference type="GO" id="GO:0046872">
    <property type="term" value="F:metal ion binding"/>
    <property type="evidence" value="ECO:0007669"/>
    <property type="project" value="UniProtKB-KW"/>
</dbReference>
<evidence type="ECO:0000256" key="16">
    <source>
        <dbReference type="HAMAP-Rule" id="MF_00098"/>
    </source>
</evidence>
<dbReference type="Gene3D" id="2.40.50.140">
    <property type="entry name" value="Nucleic acid-binding proteins"/>
    <property type="match status" value="1"/>
</dbReference>
<reference evidence="18" key="1">
    <citation type="journal article" date="2020" name="mSystems">
        <title>Genome- and Community-Level Interaction Insights into Carbon Utilization and Element Cycling Functions of Hydrothermarchaeota in Hydrothermal Sediment.</title>
        <authorList>
            <person name="Zhou Z."/>
            <person name="Liu Y."/>
            <person name="Xu W."/>
            <person name="Pan J."/>
            <person name="Luo Z.H."/>
            <person name="Li M."/>
        </authorList>
    </citation>
    <scope>NUCLEOTIDE SEQUENCE [LARGE SCALE GENOMIC DNA]</scope>
    <source>
        <strain evidence="18">SpSt-69</strain>
    </source>
</reference>
<dbReference type="InterPro" id="IPR004495">
    <property type="entry name" value="Met-tRNA-synth_bsu_C"/>
</dbReference>
<dbReference type="CDD" id="cd07957">
    <property type="entry name" value="Anticodon_Ia_Met"/>
    <property type="match status" value="1"/>
</dbReference>
<comment type="caution">
    <text evidence="18">The sequence shown here is derived from an EMBL/GenBank/DDBJ whole genome shotgun (WGS) entry which is preliminary data.</text>
</comment>
<evidence type="ECO:0000256" key="11">
    <source>
        <dbReference type="ARBA" id="ARBA00022840"/>
    </source>
</evidence>
<dbReference type="PROSITE" id="PS00178">
    <property type="entry name" value="AA_TRNA_LIGASE_I"/>
    <property type="match status" value="1"/>
</dbReference>
<keyword evidence="9 16" id="KW-0547">Nucleotide-binding</keyword>
<dbReference type="PANTHER" id="PTHR45765">
    <property type="entry name" value="METHIONINE--TRNA LIGASE"/>
    <property type="match status" value="1"/>
</dbReference>
<dbReference type="PRINTS" id="PR01041">
    <property type="entry name" value="TRNASYNTHMET"/>
</dbReference>
<dbReference type="NCBIfam" id="TIGR00398">
    <property type="entry name" value="metG"/>
    <property type="match status" value="1"/>
</dbReference>
<dbReference type="Gene3D" id="2.20.28.20">
    <property type="entry name" value="Methionyl-tRNA synthetase, Zn-domain"/>
    <property type="match status" value="1"/>
</dbReference>
<keyword evidence="11 16" id="KW-0067">ATP-binding</keyword>
<dbReference type="FunFam" id="2.20.28.20:FF:000001">
    <property type="entry name" value="Methionine--tRNA ligase"/>
    <property type="match status" value="1"/>
</dbReference>
<evidence type="ECO:0000256" key="12">
    <source>
        <dbReference type="ARBA" id="ARBA00022884"/>
    </source>
</evidence>
<feature type="domain" description="TRNA-binding" evidence="17">
    <location>
        <begin position="570"/>
        <end position="670"/>
    </location>
</feature>
<dbReference type="InterPro" id="IPR023458">
    <property type="entry name" value="Met-tRNA_ligase_1"/>
</dbReference>
<feature type="binding site" evidence="16">
    <location>
        <position position="156"/>
    </location>
    <ligand>
        <name>Zn(2+)</name>
        <dbReference type="ChEBI" id="CHEBI:29105"/>
    </ligand>
</feature>
<keyword evidence="6 16" id="KW-0820">tRNA-binding</keyword>
<comment type="subunit">
    <text evidence="4 16">Homodimer.</text>
</comment>
<comment type="cofactor">
    <cofactor evidence="16">
        <name>Zn(2+)</name>
        <dbReference type="ChEBI" id="CHEBI:29105"/>
    </cofactor>
    <text evidence="16">Binds 1 zinc ion per subunit.</text>
</comment>
<organism evidence="18">
    <name type="scientific">candidate division WOR-3 bacterium</name>
    <dbReference type="NCBI Taxonomy" id="2052148"/>
    <lineage>
        <taxon>Bacteria</taxon>
        <taxon>Bacteria division WOR-3</taxon>
    </lineage>
</organism>
<dbReference type="InterPro" id="IPR014729">
    <property type="entry name" value="Rossmann-like_a/b/a_fold"/>
</dbReference>
<keyword evidence="14 16" id="KW-0030">Aminoacyl-tRNA synthetase</keyword>
<accession>A0A7V3ZWB1</accession>
<dbReference type="GO" id="GO:0004825">
    <property type="term" value="F:methionine-tRNA ligase activity"/>
    <property type="evidence" value="ECO:0007669"/>
    <property type="project" value="UniProtKB-UniRule"/>
</dbReference>
<dbReference type="Gene3D" id="1.10.730.10">
    <property type="entry name" value="Isoleucyl-tRNA Synthetase, Domain 1"/>
    <property type="match status" value="1"/>
</dbReference>
<evidence type="ECO:0000256" key="13">
    <source>
        <dbReference type="ARBA" id="ARBA00022917"/>
    </source>
</evidence>
<keyword evidence="5 16" id="KW-0963">Cytoplasm</keyword>
<evidence type="ECO:0000256" key="3">
    <source>
        <dbReference type="ARBA" id="ARBA00008258"/>
    </source>
</evidence>
<evidence type="ECO:0000256" key="9">
    <source>
        <dbReference type="ARBA" id="ARBA00022741"/>
    </source>
</evidence>
<comment type="catalytic activity">
    <reaction evidence="15 16">
        <text>tRNA(Met) + L-methionine + ATP = L-methionyl-tRNA(Met) + AMP + diphosphate</text>
        <dbReference type="Rhea" id="RHEA:13481"/>
        <dbReference type="Rhea" id="RHEA-COMP:9667"/>
        <dbReference type="Rhea" id="RHEA-COMP:9698"/>
        <dbReference type="ChEBI" id="CHEBI:30616"/>
        <dbReference type="ChEBI" id="CHEBI:33019"/>
        <dbReference type="ChEBI" id="CHEBI:57844"/>
        <dbReference type="ChEBI" id="CHEBI:78442"/>
        <dbReference type="ChEBI" id="CHEBI:78530"/>
        <dbReference type="ChEBI" id="CHEBI:456215"/>
        <dbReference type="EC" id="6.1.1.10"/>
    </reaction>
</comment>
<comment type="similarity">
    <text evidence="3 16">Belongs to the class-I aminoacyl-tRNA synthetase family. MetG type 1 subfamily.</text>
</comment>
<dbReference type="HAMAP" id="MF_00098">
    <property type="entry name" value="Met_tRNA_synth_type1"/>
    <property type="match status" value="1"/>
</dbReference>
<feature type="binding site" evidence="16">
    <location>
        <position position="159"/>
    </location>
    <ligand>
        <name>Zn(2+)</name>
        <dbReference type="ChEBI" id="CHEBI:29105"/>
    </ligand>
</feature>
<feature type="binding site" evidence="16">
    <location>
        <position position="146"/>
    </location>
    <ligand>
        <name>Zn(2+)</name>
        <dbReference type="ChEBI" id="CHEBI:29105"/>
    </ligand>
</feature>
<comment type="subcellular location">
    <subcellularLocation>
        <location evidence="2 16">Cytoplasm</location>
    </subcellularLocation>
</comment>
<keyword evidence="10 16" id="KW-0862">Zinc</keyword>
<dbReference type="Gene3D" id="3.40.50.620">
    <property type="entry name" value="HUPs"/>
    <property type="match status" value="1"/>
</dbReference>
<evidence type="ECO:0000256" key="15">
    <source>
        <dbReference type="ARBA" id="ARBA00047364"/>
    </source>
</evidence>
<feature type="short sequence motif" description="'HIGH' region" evidence="16">
    <location>
        <begin position="11"/>
        <end position="21"/>
    </location>
</feature>
<dbReference type="Pfam" id="PF09334">
    <property type="entry name" value="tRNA-synt_1g"/>
    <property type="match status" value="1"/>
</dbReference>
<dbReference type="EMBL" id="DTDJ01000006">
    <property type="protein sequence ID" value="HGL16793.1"/>
    <property type="molecule type" value="Genomic_DNA"/>
</dbReference>
<keyword evidence="7 16" id="KW-0436">Ligase</keyword>
<evidence type="ECO:0000259" key="17">
    <source>
        <dbReference type="PROSITE" id="PS50886"/>
    </source>
</evidence>
<evidence type="ECO:0000256" key="7">
    <source>
        <dbReference type="ARBA" id="ARBA00022598"/>
    </source>
</evidence>
<dbReference type="SUPFAM" id="SSF50249">
    <property type="entry name" value="Nucleic acid-binding proteins"/>
    <property type="match status" value="1"/>
</dbReference>
<dbReference type="SUPFAM" id="SSF52374">
    <property type="entry name" value="Nucleotidylyl transferase"/>
    <property type="match status" value="1"/>
</dbReference>
<evidence type="ECO:0000256" key="10">
    <source>
        <dbReference type="ARBA" id="ARBA00022833"/>
    </source>
</evidence>
<feature type="binding site" evidence="16">
    <location>
        <position position="335"/>
    </location>
    <ligand>
        <name>ATP</name>
        <dbReference type="ChEBI" id="CHEBI:30616"/>
    </ligand>
</feature>
<dbReference type="InterPro" id="IPR014758">
    <property type="entry name" value="Met-tRNA_synth"/>
</dbReference>
<dbReference type="Pfam" id="PF01588">
    <property type="entry name" value="tRNA_bind"/>
    <property type="match status" value="1"/>
</dbReference>
<dbReference type="SUPFAM" id="SSF47323">
    <property type="entry name" value="Anticodon-binding domain of a subclass of class I aminoacyl-tRNA synthetases"/>
    <property type="match status" value="1"/>
</dbReference>
<gene>
    <name evidence="16" type="primary">metG</name>
    <name evidence="18" type="ORF">ENU66_00395</name>
</gene>
<dbReference type="InterPro" id="IPR029038">
    <property type="entry name" value="MetRS_Zn"/>
</dbReference>
<dbReference type="InterPro" id="IPR002547">
    <property type="entry name" value="tRNA-bd_dom"/>
</dbReference>
<dbReference type="AlphaFoldDB" id="A0A7V3ZWB1"/>
<dbReference type="GO" id="GO:0005829">
    <property type="term" value="C:cytosol"/>
    <property type="evidence" value="ECO:0007669"/>
    <property type="project" value="TreeGrafter"/>
</dbReference>
<evidence type="ECO:0000256" key="1">
    <source>
        <dbReference type="ARBA" id="ARBA00003314"/>
    </source>
</evidence>
<dbReference type="CDD" id="cd02800">
    <property type="entry name" value="tRNA_bind_EcMetRS_like"/>
    <property type="match status" value="1"/>
</dbReference>
<dbReference type="NCBIfam" id="NF001100">
    <property type="entry name" value="PRK00133.1"/>
    <property type="match status" value="1"/>
</dbReference>
<dbReference type="InterPro" id="IPR012340">
    <property type="entry name" value="NA-bd_OB-fold"/>
</dbReference>
<name>A0A7V3ZWB1_UNCW3</name>
<dbReference type="EC" id="6.1.1.10" evidence="16"/>
<dbReference type="GO" id="GO:0005524">
    <property type="term" value="F:ATP binding"/>
    <property type="evidence" value="ECO:0007669"/>
    <property type="project" value="UniProtKB-UniRule"/>
</dbReference>
<dbReference type="SUPFAM" id="SSF57770">
    <property type="entry name" value="Methionyl-tRNA synthetase (MetRS), Zn-domain"/>
    <property type="match status" value="1"/>
</dbReference>
<keyword evidence="12 16" id="KW-0694">RNA-binding</keyword>
<evidence type="ECO:0000256" key="5">
    <source>
        <dbReference type="ARBA" id="ARBA00022490"/>
    </source>
</evidence>
<evidence type="ECO:0000256" key="4">
    <source>
        <dbReference type="ARBA" id="ARBA00011738"/>
    </source>
</evidence>
<dbReference type="InterPro" id="IPR015413">
    <property type="entry name" value="Methionyl/Leucyl_tRNA_Synth"/>
</dbReference>
<evidence type="ECO:0000256" key="14">
    <source>
        <dbReference type="ARBA" id="ARBA00023146"/>
    </source>
</evidence>
<keyword evidence="8 16" id="KW-0479">Metal-binding</keyword>
<dbReference type="CDD" id="cd00814">
    <property type="entry name" value="MetRS_core"/>
    <property type="match status" value="1"/>
</dbReference>
<dbReference type="Pfam" id="PF19303">
    <property type="entry name" value="Anticodon_3"/>
    <property type="match status" value="1"/>
</dbReference>
<evidence type="ECO:0000256" key="8">
    <source>
        <dbReference type="ARBA" id="ARBA00022723"/>
    </source>
</evidence>
<dbReference type="InterPro" id="IPR041872">
    <property type="entry name" value="Anticodon_Met"/>
</dbReference>
<comment type="function">
    <text evidence="1 16">Is required not only for elongation of protein synthesis but also for the initiation of all mRNA translation through initiator tRNA(fMet) aminoacylation.</text>
</comment>
<evidence type="ECO:0000313" key="18">
    <source>
        <dbReference type="EMBL" id="HGL16793.1"/>
    </source>
</evidence>
<proteinExistence type="inferred from homology"/>
<dbReference type="InterPro" id="IPR009080">
    <property type="entry name" value="tRNAsynth_Ia_anticodon-bd"/>
</dbReference>
<evidence type="ECO:0000256" key="2">
    <source>
        <dbReference type="ARBA" id="ARBA00004496"/>
    </source>
</evidence>
<dbReference type="InterPro" id="IPR001412">
    <property type="entry name" value="aa-tRNA-synth_I_CS"/>
</dbReference>
<keyword evidence="13 16" id="KW-0648">Protein biosynthesis</keyword>
<feature type="binding site" evidence="16">
    <location>
        <position position="143"/>
    </location>
    <ligand>
        <name>Zn(2+)</name>
        <dbReference type="ChEBI" id="CHEBI:29105"/>
    </ligand>
</feature>
<evidence type="ECO:0000256" key="6">
    <source>
        <dbReference type="ARBA" id="ARBA00022555"/>
    </source>
</evidence>